<evidence type="ECO:0000313" key="2">
    <source>
        <dbReference type="Proteomes" id="UP000279089"/>
    </source>
</evidence>
<protein>
    <submittedName>
        <fullName evidence="1">Uncharacterized protein</fullName>
    </submittedName>
</protein>
<proteinExistence type="predicted"/>
<dbReference type="OrthoDB" id="666743at2"/>
<comment type="caution">
    <text evidence="1">The sequence shown here is derived from an EMBL/GenBank/DDBJ whole genome shotgun (WGS) entry which is preliminary data.</text>
</comment>
<dbReference type="AlphaFoldDB" id="A0A3N4ML17"/>
<evidence type="ECO:0000313" key="1">
    <source>
        <dbReference type="EMBL" id="RPD40279.1"/>
    </source>
</evidence>
<dbReference type="EMBL" id="RMBX01000008">
    <property type="protein sequence ID" value="RPD40279.1"/>
    <property type="molecule type" value="Genomic_DNA"/>
</dbReference>
<dbReference type="Proteomes" id="UP000279089">
    <property type="component" value="Unassembled WGS sequence"/>
</dbReference>
<organism evidence="1 2">
    <name type="scientific">Chitinophaga barathri</name>
    <dbReference type="NCBI Taxonomy" id="1647451"/>
    <lineage>
        <taxon>Bacteria</taxon>
        <taxon>Pseudomonadati</taxon>
        <taxon>Bacteroidota</taxon>
        <taxon>Chitinophagia</taxon>
        <taxon>Chitinophagales</taxon>
        <taxon>Chitinophagaceae</taxon>
        <taxon>Chitinophaga</taxon>
    </lineage>
</organism>
<name>A0A3N4ML17_9BACT</name>
<sequence>MFSACSDYDPAALLNCEKAAFNLADSNGVNSLKLLSANMLRNQNLKLLSIEAYFKDSVRVVLNVADAGYNSAGLQHDSLHTGSYLFSTRQVNASSGKVVLGVKNGKDYKFLTTDTSSITIFEVDVINRTISGSYYVETVNPAMKMHGGFSKVCFLSIQ</sequence>
<keyword evidence="2" id="KW-1185">Reference proteome</keyword>
<gene>
    <name evidence="1" type="ORF">EG028_16670</name>
</gene>
<accession>A0A3N4ML17</accession>
<reference evidence="2" key="1">
    <citation type="submission" date="2018-11" db="EMBL/GenBank/DDBJ databases">
        <title>Chitinophaga lutea sp.nov., isolate from arsenic contaminated soil.</title>
        <authorList>
            <person name="Zong Y."/>
        </authorList>
    </citation>
    <scope>NUCLEOTIDE SEQUENCE [LARGE SCALE GENOMIC DNA]</scope>
    <source>
        <strain evidence="2">YLT18</strain>
    </source>
</reference>